<protein>
    <submittedName>
        <fullName evidence="2">Putative pilin/flagellin</fullName>
    </submittedName>
</protein>
<dbReference type="OrthoDB" id="121941at2157"/>
<keyword evidence="3" id="KW-1185">Reference proteome</keyword>
<keyword evidence="1" id="KW-1133">Transmembrane helix</keyword>
<accession>A0A1Y3GAW6</accession>
<dbReference type="InterPro" id="IPR013783">
    <property type="entry name" value="Ig-like_fold"/>
</dbReference>
<evidence type="ECO:0000256" key="1">
    <source>
        <dbReference type="SAM" id="Phobius"/>
    </source>
</evidence>
<proteinExistence type="predicted"/>
<gene>
    <name evidence="2" type="ORF">AMET1_1306</name>
</gene>
<evidence type="ECO:0000313" key="3">
    <source>
        <dbReference type="Proteomes" id="UP000195137"/>
    </source>
</evidence>
<name>A0A1Y3GAW6_9EURY</name>
<dbReference type="AlphaFoldDB" id="A0A1Y3GAW6"/>
<keyword evidence="1" id="KW-0472">Membrane</keyword>
<organism evidence="2 3">
    <name type="scientific">Methanonatronarchaeum thermophilum</name>
    <dbReference type="NCBI Taxonomy" id="1927129"/>
    <lineage>
        <taxon>Archaea</taxon>
        <taxon>Methanobacteriati</taxon>
        <taxon>Methanobacteriota</taxon>
        <taxon>Methanonatronarchaeia</taxon>
        <taxon>Methanonatronarchaeales</taxon>
        <taxon>Methanonatronarchaeaceae</taxon>
        <taxon>Methanonatronarchaeum</taxon>
    </lineage>
</organism>
<keyword evidence="2" id="KW-0969">Cilium</keyword>
<dbReference type="RefSeq" id="WP_086637671.1">
    <property type="nucleotide sequence ID" value="NZ_MRZU01000004.1"/>
</dbReference>
<keyword evidence="2" id="KW-0966">Cell projection</keyword>
<feature type="transmembrane region" description="Helical" evidence="1">
    <location>
        <begin position="12"/>
        <end position="30"/>
    </location>
</feature>
<reference evidence="2 3" key="1">
    <citation type="submission" date="2016-12" db="EMBL/GenBank/DDBJ databases">
        <title>Discovery of methanogenic haloarchaea.</title>
        <authorList>
            <person name="Sorokin D.Y."/>
            <person name="Makarova K.S."/>
            <person name="Abbas B."/>
            <person name="Ferrer M."/>
            <person name="Golyshin P.N."/>
        </authorList>
    </citation>
    <scope>NUCLEOTIDE SEQUENCE [LARGE SCALE GENOMIC DNA]</scope>
    <source>
        <strain evidence="2">AMET1</strain>
    </source>
</reference>
<sequence>MKYLLDEKGQAEIIGVILIISIIVIAFSLIQSGMVPQWNQEIEFNHYQDVNDDIQKLHNVMERVAAQGHSESAEIQLGTTYPERGPLINPPPAQGTLQTYDTQITINNATAKQTDAQCYWNGTEKSFNTQGLMYTPNYNYQEGTPPIHIEHNTLITAYPENPEIQKQNLITGDKINQILLKGQHEKTGYEKTGYTLESLGIYPKSAPPNTVAMESTEQENIEITLQTKLPQAYEELNETETVESVNITDHQEVTITLTKEETFYFKTTALSLDEDATPEPEYIMTYDHDRNNTAPTTIEVEVRDQYNNPLPGQKVNFTTGDITQNDLDDEVKIYNEYTKTDERGIAKTLVTVDQQENVDAVIPIISQLSPYAGNCSWTYNNIIIGNPDLDEIDEPEPPVDWELKIEEMDIQNANSFTLTLSHTKDEGIDKDTPVYITIENGGGWEEETYTFENITVEDFSNEDFPNEEWESGMEISKDFDDDYDFVDNNNMKNIEIISVEIKGVADSWSDNDF</sequence>
<dbReference type="Proteomes" id="UP000195137">
    <property type="component" value="Unassembled WGS sequence"/>
</dbReference>
<comment type="caution">
    <text evidence="2">The sequence shown here is derived from an EMBL/GenBank/DDBJ whole genome shotgun (WGS) entry which is preliminary data.</text>
</comment>
<keyword evidence="1" id="KW-0812">Transmembrane</keyword>
<dbReference type="EMBL" id="MRZU01000004">
    <property type="protein sequence ID" value="OUJ18390.1"/>
    <property type="molecule type" value="Genomic_DNA"/>
</dbReference>
<evidence type="ECO:0000313" key="2">
    <source>
        <dbReference type="EMBL" id="OUJ18390.1"/>
    </source>
</evidence>
<dbReference type="InterPro" id="IPR008964">
    <property type="entry name" value="Invasin/intimin_cell_adhesion"/>
</dbReference>
<dbReference type="SUPFAM" id="SSF49373">
    <property type="entry name" value="Invasin/intimin cell-adhesion fragments"/>
    <property type="match status" value="1"/>
</dbReference>
<dbReference type="Gene3D" id="2.60.40.10">
    <property type="entry name" value="Immunoglobulins"/>
    <property type="match status" value="1"/>
</dbReference>
<keyword evidence="2" id="KW-0282">Flagellum</keyword>